<organism evidence="1 2">
    <name type="scientific">Tissierella simiarum</name>
    <dbReference type="NCBI Taxonomy" id="2841534"/>
    <lineage>
        <taxon>Bacteria</taxon>
        <taxon>Bacillati</taxon>
        <taxon>Bacillota</taxon>
        <taxon>Tissierellia</taxon>
        <taxon>Tissierellales</taxon>
        <taxon>Tissierellaceae</taxon>
        <taxon>Tissierella</taxon>
    </lineage>
</organism>
<accession>A0ABS6EAX6</accession>
<dbReference type="RefSeq" id="WP_216522033.1">
    <property type="nucleotide sequence ID" value="NZ_JAHLPM010000024.1"/>
</dbReference>
<comment type="caution">
    <text evidence="1">The sequence shown here is derived from an EMBL/GenBank/DDBJ whole genome shotgun (WGS) entry which is preliminary data.</text>
</comment>
<reference evidence="1 2" key="1">
    <citation type="submission" date="2021-06" db="EMBL/GenBank/DDBJ databases">
        <authorList>
            <person name="Sun Q."/>
            <person name="Li D."/>
        </authorList>
    </citation>
    <scope>NUCLEOTIDE SEQUENCE [LARGE SCALE GENOMIC DNA]</scope>
    <source>
        <strain evidence="1 2">MSJ-40</strain>
    </source>
</reference>
<proteinExistence type="predicted"/>
<dbReference type="Proteomes" id="UP000749471">
    <property type="component" value="Unassembled WGS sequence"/>
</dbReference>
<sequence length="355" mass="42437">MTFFNNKLSIVSDSLDNIFLFRWEEGNISLNSFNNRTKISTKEKIVKGALQEYDVSISSKGDIYLIYQDDTMNLILTVLREDNREDVKLTAEPIPEIYDLHILNNKEEPHIIYFVMLPDEGKKYRMYHHYFNGEEWITHIVDEVRVKQILNPIRIIKENNKIILGYYKYEEQEEIYYKEFDLDKKQWKNSLPLTNNGTDRLYLDMLKDEDHIHLTYSEYYNGNFIIKYERLSYGEDGFKKDVEETLSNEENPSNPTLIYYEDKIWIAWIEYDNVMSRYSEDGGLTWSPIYLWNESKQADIVRYKCLNRDSEDNITLNYYFGRVHPEIAFIGFGSVENATEVPSKKKITFNRYPRI</sequence>
<evidence type="ECO:0000313" key="1">
    <source>
        <dbReference type="EMBL" id="MBU5440075.1"/>
    </source>
</evidence>
<gene>
    <name evidence="1" type="ORF">KQI42_18880</name>
</gene>
<keyword evidence="2" id="KW-1185">Reference proteome</keyword>
<dbReference type="EMBL" id="JAHLPM010000024">
    <property type="protein sequence ID" value="MBU5440075.1"/>
    <property type="molecule type" value="Genomic_DNA"/>
</dbReference>
<name>A0ABS6EAX6_9FIRM</name>
<evidence type="ECO:0000313" key="2">
    <source>
        <dbReference type="Proteomes" id="UP000749471"/>
    </source>
</evidence>
<protein>
    <submittedName>
        <fullName evidence="1">Uncharacterized protein</fullName>
    </submittedName>
</protein>